<gene>
    <name evidence="2" type="ORF">H9623_14955</name>
</gene>
<feature type="transmembrane region" description="Helical" evidence="1">
    <location>
        <begin position="55"/>
        <end position="73"/>
    </location>
</feature>
<dbReference type="RefSeq" id="WP_191804183.1">
    <property type="nucleotide sequence ID" value="NZ_JACSPN010000022.1"/>
</dbReference>
<dbReference type="AlphaFoldDB" id="A0A9D5Z0W5"/>
<keyword evidence="1" id="KW-1133">Transmembrane helix</keyword>
<dbReference type="EMBL" id="JACSPN010000022">
    <property type="protein sequence ID" value="MBE7701589.1"/>
    <property type="molecule type" value="Genomic_DNA"/>
</dbReference>
<proteinExistence type="predicted"/>
<feature type="transmembrane region" description="Helical" evidence="1">
    <location>
        <begin position="30"/>
        <end position="49"/>
    </location>
</feature>
<evidence type="ECO:0000256" key="1">
    <source>
        <dbReference type="SAM" id="Phobius"/>
    </source>
</evidence>
<protein>
    <submittedName>
        <fullName evidence="2">Uncharacterized protein</fullName>
    </submittedName>
</protein>
<reference evidence="2 3" key="1">
    <citation type="submission" date="2020-08" db="EMBL/GenBank/DDBJ databases">
        <title>A Genomic Blueprint of the Chicken Gut Microbiome.</title>
        <authorList>
            <person name="Gilroy R."/>
            <person name="Ravi A."/>
            <person name="Getino M."/>
            <person name="Pursley I."/>
            <person name="Horton D.L."/>
            <person name="Alikhan N.-F."/>
            <person name="Baker D."/>
            <person name="Gharbi K."/>
            <person name="Hall N."/>
            <person name="Watson M."/>
            <person name="Adriaenssens E.M."/>
            <person name="Foster-Nyarko E."/>
            <person name="Jarju S."/>
            <person name="Secka A."/>
            <person name="Antonio M."/>
            <person name="Oren A."/>
            <person name="Chaudhuri R."/>
            <person name="La Ragione R.M."/>
            <person name="Hildebrand F."/>
            <person name="Pallen M.J."/>
        </authorList>
    </citation>
    <scope>NUCLEOTIDE SEQUENCE [LARGE SCALE GENOMIC DNA]</scope>
    <source>
        <strain evidence="2 3">Sa1BUA8</strain>
    </source>
</reference>
<keyword evidence="1" id="KW-0472">Membrane</keyword>
<keyword evidence="1" id="KW-0812">Transmembrane</keyword>
<dbReference type="Proteomes" id="UP000822993">
    <property type="component" value="Unassembled WGS sequence"/>
</dbReference>
<sequence>MDWSTSPRVTSQDIDGQQPFTVTTKRPWSAIWIAFAAAMGVAAVDYVTLVMSVLFPGWVWCVTTGGLLLAAGVKAVFIDVESVRRERGSRPRDAVAKVVACVVVTAWALALWRELNSGCMGQECAVASQAVSLFVVFPVIPLAALTLIGYLMRRGRVGSAARVGDS</sequence>
<keyword evidence="3" id="KW-1185">Reference proteome</keyword>
<organism evidence="2 3">
    <name type="scientific">Oerskovia douganii</name>
    <dbReference type="NCBI Taxonomy" id="2762210"/>
    <lineage>
        <taxon>Bacteria</taxon>
        <taxon>Bacillati</taxon>
        <taxon>Actinomycetota</taxon>
        <taxon>Actinomycetes</taxon>
        <taxon>Micrococcales</taxon>
        <taxon>Cellulomonadaceae</taxon>
        <taxon>Oerskovia</taxon>
    </lineage>
</organism>
<feature type="transmembrane region" description="Helical" evidence="1">
    <location>
        <begin position="94"/>
        <end position="112"/>
    </location>
</feature>
<evidence type="ECO:0000313" key="3">
    <source>
        <dbReference type="Proteomes" id="UP000822993"/>
    </source>
</evidence>
<name>A0A9D5Z0W5_9CELL</name>
<feature type="transmembrane region" description="Helical" evidence="1">
    <location>
        <begin position="132"/>
        <end position="152"/>
    </location>
</feature>
<accession>A0A9D5Z0W5</accession>
<evidence type="ECO:0000313" key="2">
    <source>
        <dbReference type="EMBL" id="MBE7701589.1"/>
    </source>
</evidence>
<comment type="caution">
    <text evidence="2">The sequence shown here is derived from an EMBL/GenBank/DDBJ whole genome shotgun (WGS) entry which is preliminary data.</text>
</comment>